<dbReference type="AlphaFoldDB" id="A0A6M0SFU8"/>
<dbReference type="Proteomes" id="UP000473574">
    <property type="component" value="Unassembled WGS sequence"/>
</dbReference>
<name>A0A6M0SFU8_9CYAN</name>
<accession>A0A6M0SFU8</accession>
<proteinExistence type="predicted"/>
<feature type="domain" description="Flavin reductase like" evidence="1">
    <location>
        <begin position="27"/>
        <end position="163"/>
    </location>
</feature>
<dbReference type="Pfam" id="PF01613">
    <property type="entry name" value="Flavin_Reduct"/>
    <property type="match status" value="1"/>
</dbReference>
<gene>
    <name evidence="2" type="ORF">D0962_32415</name>
</gene>
<dbReference type="GO" id="GO:0010181">
    <property type="term" value="F:FMN binding"/>
    <property type="evidence" value="ECO:0007669"/>
    <property type="project" value="InterPro"/>
</dbReference>
<dbReference type="GO" id="GO:0016646">
    <property type="term" value="F:oxidoreductase activity, acting on the CH-NH group of donors, NAD or NADP as acceptor"/>
    <property type="evidence" value="ECO:0007669"/>
    <property type="project" value="UniProtKB-ARBA"/>
</dbReference>
<protein>
    <submittedName>
        <fullName evidence="2">Flavin reductase</fullName>
    </submittedName>
</protein>
<evidence type="ECO:0000313" key="2">
    <source>
        <dbReference type="EMBL" id="NEZ67409.1"/>
    </source>
</evidence>
<dbReference type="SUPFAM" id="SSF50475">
    <property type="entry name" value="FMN-binding split barrel"/>
    <property type="match status" value="1"/>
</dbReference>
<reference evidence="2 3" key="1">
    <citation type="journal article" date="2020" name="Microb. Ecol.">
        <title>Ecogenomics of the Marine Benthic Filamentous Cyanobacterium Adonisia.</title>
        <authorList>
            <person name="Walter J.M."/>
            <person name="Coutinho F.H."/>
            <person name="Leomil L."/>
            <person name="Hargreaves P.I."/>
            <person name="Campeao M.E."/>
            <person name="Vieira V.V."/>
            <person name="Silva B.S."/>
            <person name="Fistarol G.O."/>
            <person name="Salomon P.S."/>
            <person name="Sawabe T."/>
            <person name="Mino S."/>
            <person name="Hosokawa M."/>
            <person name="Miyashita H."/>
            <person name="Maruyama F."/>
            <person name="van Verk M.C."/>
            <person name="Dutilh B.E."/>
            <person name="Thompson C.C."/>
            <person name="Thompson F.L."/>
        </authorList>
    </citation>
    <scope>NUCLEOTIDE SEQUENCE [LARGE SCALE GENOMIC DNA]</scope>
    <source>
        <strain evidence="2 3">CCMR0082</strain>
    </source>
</reference>
<evidence type="ECO:0000313" key="3">
    <source>
        <dbReference type="Proteomes" id="UP000473574"/>
    </source>
</evidence>
<dbReference type="InterPro" id="IPR012349">
    <property type="entry name" value="Split_barrel_FMN-bd"/>
</dbReference>
<dbReference type="InterPro" id="IPR002563">
    <property type="entry name" value="Flavin_Rdtase-like_dom"/>
</dbReference>
<dbReference type="Gene3D" id="2.30.110.10">
    <property type="entry name" value="Electron Transport, Fmn-binding Protein, Chain A"/>
    <property type="match status" value="1"/>
</dbReference>
<evidence type="ECO:0000259" key="1">
    <source>
        <dbReference type="Pfam" id="PF01613"/>
    </source>
</evidence>
<dbReference type="EMBL" id="QZCE01000002">
    <property type="protein sequence ID" value="NEZ67409.1"/>
    <property type="molecule type" value="Genomic_DNA"/>
</dbReference>
<organism evidence="2 3">
    <name type="scientific">Adonisia turfae CCMR0082</name>
    <dbReference type="NCBI Taxonomy" id="2304604"/>
    <lineage>
        <taxon>Bacteria</taxon>
        <taxon>Bacillati</taxon>
        <taxon>Cyanobacteriota</taxon>
        <taxon>Adonisia</taxon>
        <taxon>Adonisia turfae</taxon>
    </lineage>
</organism>
<comment type="caution">
    <text evidence="2">The sequence shown here is derived from an EMBL/GenBank/DDBJ whole genome shotgun (WGS) entry which is preliminary data.</text>
</comment>
<sequence>MAVTAAYHDPIALDLEIPIWERFFTVSPLVVIGSREPKGNYNLAPKHQAMPLGDGNYFGFICTQCHHTYQNIVREKAFTVSFLRPNQVLSASLAAAPRDADDQKLSLCALPTVTATVIDGRLLADITLGLECQLLKIVDGFGDNSLIAGKIVAASVDDEALRTAAEDDQDILLRSPLLAYLSPGRYAKIDHSYSFPFHVGSHP</sequence>